<keyword evidence="1" id="KW-0732">Signal</keyword>
<evidence type="ECO:0000256" key="1">
    <source>
        <dbReference type="SAM" id="SignalP"/>
    </source>
</evidence>
<feature type="chain" id="PRO_5047168708" description="Cell wall protein" evidence="1">
    <location>
        <begin position="17"/>
        <end position="176"/>
    </location>
</feature>
<sequence>MHFHALILFLAATALSAPITEKRQLDQALKDVTAAIPVVGGGNPIGSLTSALGDLVNAIPGVKRDTDTNSAEKRQLDQALKDVTAAIPVVGGGNPIGSLTAALGDLVKAIPGAKRDVAVAEKRQLDQALKDVTAAIPGVGGGNPIGSLTAALGDLVKAIPRAKRDEEEEPRSDALR</sequence>
<proteinExistence type="predicted"/>
<comment type="caution">
    <text evidence="2">The sequence shown here is derived from an EMBL/GenBank/DDBJ whole genome shotgun (WGS) entry which is preliminary data.</text>
</comment>
<evidence type="ECO:0008006" key="4">
    <source>
        <dbReference type="Google" id="ProtNLM"/>
    </source>
</evidence>
<accession>A0ABR3SPP1</accession>
<organism evidence="2 3">
    <name type="scientific">Neofusicoccum ribis</name>
    <dbReference type="NCBI Taxonomy" id="45134"/>
    <lineage>
        <taxon>Eukaryota</taxon>
        <taxon>Fungi</taxon>
        <taxon>Dikarya</taxon>
        <taxon>Ascomycota</taxon>
        <taxon>Pezizomycotina</taxon>
        <taxon>Dothideomycetes</taxon>
        <taxon>Dothideomycetes incertae sedis</taxon>
        <taxon>Botryosphaeriales</taxon>
        <taxon>Botryosphaeriaceae</taxon>
        <taxon>Neofusicoccum</taxon>
    </lineage>
</organism>
<keyword evidence="3" id="KW-1185">Reference proteome</keyword>
<evidence type="ECO:0000313" key="3">
    <source>
        <dbReference type="Proteomes" id="UP001521116"/>
    </source>
</evidence>
<dbReference type="EMBL" id="JAJVDC020000082">
    <property type="protein sequence ID" value="KAL1626443.1"/>
    <property type="molecule type" value="Genomic_DNA"/>
</dbReference>
<evidence type="ECO:0000313" key="2">
    <source>
        <dbReference type="EMBL" id="KAL1626443.1"/>
    </source>
</evidence>
<reference evidence="2 3" key="1">
    <citation type="submission" date="2024-02" db="EMBL/GenBank/DDBJ databases">
        <title>De novo assembly and annotation of 12 fungi associated with fruit tree decline syndrome in Ontario, Canada.</title>
        <authorList>
            <person name="Sulman M."/>
            <person name="Ellouze W."/>
            <person name="Ilyukhin E."/>
        </authorList>
    </citation>
    <scope>NUCLEOTIDE SEQUENCE [LARGE SCALE GENOMIC DNA]</scope>
    <source>
        <strain evidence="2 3">M1-105</strain>
    </source>
</reference>
<gene>
    <name evidence="2" type="ORF">SLS56_006847</name>
</gene>
<feature type="signal peptide" evidence="1">
    <location>
        <begin position="1"/>
        <end position="16"/>
    </location>
</feature>
<name>A0ABR3SPP1_9PEZI</name>
<protein>
    <recommendedName>
        <fullName evidence="4">Cell wall protein</fullName>
    </recommendedName>
</protein>
<dbReference type="Proteomes" id="UP001521116">
    <property type="component" value="Unassembled WGS sequence"/>
</dbReference>